<dbReference type="EMBL" id="JACGWJ010000003">
    <property type="protein sequence ID" value="KAL0430585.1"/>
    <property type="molecule type" value="Genomic_DNA"/>
</dbReference>
<organism evidence="1">
    <name type="scientific">Sesamum radiatum</name>
    <name type="common">Black benniseed</name>
    <dbReference type="NCBI Taxonomy" id="300843"/>
    <lineage>
        <taxon>Eukaryota</taxon>
        <taxon>Viridiplantae</taxon>
        <taxon>Streptophyta</taxon>
        <taxon>Embryophyta</taxon>
        <taxon>Tracheophyta</taxon>
        <taxon>Spermatophyta</taxon>
        <taxon>Magnoliopsida</taxon>
        <taxon>eudicotyledons</taxon>
        <taxon>Gunneridae</taxon>
        <taxon>Pentapetalae</taxon>
        <taxon>asterids</taxon>
        <taxon>lamiids</taxon>
        <taxon>Lamiales</taxon>
        <taxon>Pedaliaceae</taxon>
        <taxon>Sesamum</taxon>
    </lineage>
</organism>
<comment type="caution">
    <text evidence="1">The sequence shown here is derived from an EMBL/GenBank/DDBJ whole genome shotgun (WGS) entry which is preliminary data.</text>
</comment>
<reference evidence="1" key="2">
    <citation type="journal article" date="2024" name="Plant">
        <title>Genomic evolution and insights into agronomic trait innovations of Sesamum species.</title>
        <authorList>
            <person name="Miao H."/>
            <person name="Wang L."/>
            <person name="Qu L."/>
            <person name="Liu H."/>
            <person name="Sun Y."/>
            <person name="Le M."/>
            <person name="Wang Q."/>
            <person name="Wei S."/>
            <person name="Zheng Y."/>
            <person name="Lin W."/>
            <person name="Duan Y."/>
            <person name="Cao H."/>
            <person name="Xiong S."/>
            <person name="Wang X."/>
            <person name="Wei L."/>
            <person name="Li C."/>
            <person name="Ma Q."/>
            <person name="Ju M."/>
            <person name="Zhao R."/>
            <person name="Li G."/>
            <person name="Mu C."/>
            <person name="Tian Q."/>
            <person name="Mei H."/>
            <person name="Zhang T."/>
            <person name="Gao T."/>
            <person name="Zhang H."/>
        </authorList>
    </citation>
    <scope>NUCLEOTIDE SEQUENCE</scope>
    <source>
        <strain evidence="1">G02</strain>
    </source>
</reference>
<accession>A0AAW2VMC6</accession>
<dbReference type="AlphaFoldDB" id="A0AAW2VMC6"/>
<reference evidence="1" key="1">
    <citation type="submission" date="2020-06" db="EMBL/GenBank/DDBJ databases">
        <authorList>
            <person name="Li T."/>
            <person name="Hu X."/>
            <person name="Zhang T."/>
            <person name="Song X."/>
            <person name="Zhang H."/>
            <person name="Dai N."/>
            <person name="Sheng W."/>
            <person name="Hou X."/>
            <person name="Wei L."/>
        </authorList>
    </citation>
    <scope>NUCLEOTIDE SEQUENCE</scope>
    <source>
        <strain evidence="1">G02</strain>
        <tissue evidence="1">Leaf</tissue>
    </source>
</reference>
<sequence>MKSLHYYPRWRKVQVLMISLQDHPMRESTDFHTNATPTFVGTRFRDNPGRNPWRVPDHTLWARTMLQPLHPYDTILNLDTIDFRNTEKLIDEKVVALKIVATTPELDRENFIRLVEFSLEGSVKIG</sequence>
<protein>
    <submittedName>
        <fullName evidence="1">Uncharacterized protein</fullName>
    </submittedName>
</protein>
<proteinExistence type="predicted"/>
<gene>
    <name evidence="1" type="ORF">Sradi_0684500</name>
</gene>
<name>A0AAW2VMC6_SESRA</name>
<evidence type="ECO:0000313" key="1">
    <source>
        <dbReference type="EMBL" id="KAL0430585.1"/>
    </source>
</evidence>